<evidence type="ECO:0000313" key="3">
    <source>
        <dbReference type="Proteomes" id="UP000322838"/>
    </source>
</evidence>
<keyword evidence="3" id="KW-1185">Reference proteome</keyword>
<dbReference type="GO" id="GO:0003677">
    <property type="term" value="F:DNA binding"/>
    <property type="evidence" value="ECO:0007669"/>
    <property type="project" value="UniProtKB-KW"/>
</dbReference>
<reference evidence="3" key="1">
    <citation type="submission" date="2019-07" db="EMBL/GenBank/DDBJ databases">
        <authorList>
            <person name="Cubo M.T."/>
            <person name="Espuny M.D.R."/>
            <person name="Balsanelli E."/>
        </authorList>
    </citation>
    <scope>NUCLEOTIDE SEQUENCE [LARGE SCALE GENOMIC DNA]</scope>
</reference>
<evidence type="ECO:0000256" key="1">
    <source>
        <dbReference type="SAM" id="MobiDB-lite"/>
    </source>
</evidence>
<dbReference type="Proteomes" id="UP000322838">
    <property type="component" value="Segment"/>
</dbReference>
<feature type="region of interest" description="Disordered" evidence="1">
    <location>
        <begin position="213"/>
        <end position="259"/>
    </location>
</feature>
<dbReference type="EMBL" id="MN228696">
    <property type="protein sequence ID" value="QEP29861.1"/>
    <property type="molecule type" value="Genomic_DNA"/>
</dbReference>
<accession>A0A5C2H7A6</accession>
<name>A0A5C2H7A6_9CAUD</name>
<proteinExistence type="predicted"/>
<protein>
    <submittedName>
        <fullName evidence="2">Putative single-stranded DNA-binding protein</fullName>
    </submittedName>
</protein>
<sequence>MSNLFGNLSTQDHEEVQDRLGGFTAYETDAYTGKIKAAYAGKSEGGAQSMTYIFTLSSGEYRETAWVTNKEGKNYYHPKKADGTVITDKKQTLAGYTIANDIALVTVGKELGELVFEEKVMNVYDPDAKKELPKAVMMATELLGQEVTLGIVKQIVDKQTKDASGQYVSTGETREENQIEKVFHCPSNVTVVEQREAVKAGRDATPVFFEKWVEKNKGQTRDRSTKSNQNGQSGRPGQKSPPQAGQQTAQRTSLFGNKG</sequence>
<evidence type="ECO:0000313" key="2">
    <source>
        <dbReference type="EMBL" id="QEP29861.1"/>
    </source>
</evidence>
<gene>
    <name evidence="2" type="ORF">Smphiort11_063</name>
</gene>
<keyword evidence="2" id="KW-0238">DNA-binding</keyword>
<organism evidence="2 3">
    <name type="scientific">Sinorhizobium phage ort11</name>
    <dbReference type="NCBI Taxonomy" id="2599764"/>
    <lineage>
        <taxon>Viruses</taxon>
        <taxon>Duplodnaviria</taxon>
        <taxon>Heunggongvirae</taxon>
        <taxon>Uroviricota</taxon>
        <taxon>Caudoviricetes</taxon>
        <taxon>Schitoviridae</taxon>
        <taxon>Huelvavirus</taxon>
        <taxon>Huelvavirus ort11</taxon>
    </lineage>
</organism>
<feature type="compositionally biased region" description="Polar residues" evidence="1">
    <location>
        <begin position="226"/>
        <end position="259"/>
    </location>
</feature>
<feature type="compositionally biased region" description="Basic and acidic residues" evidence="1">
    <location>
        <begin position="213"/>
        <end position="225"/>
    </location>
</feature>